<keyword evidence="3" id="KW-0408">Iron</keyword>
<dbReference type="KEGG" id="taj:C1A40_04170"/>
<evidence type="ECO:0000259" key="6">
    <source>
        <dbReference type="Pfam" id="PF09360"/>
    </source>
</evidence>
<evidence type="ECO:0000256" key="3">
    <source>
        <dbReference type="ARBA" id="ARBA00023004"/>
    </source>
</evidence>
<evidence type="ECO:0000256" key="4">
    <source>
        <dbReference type="ARBA" id="ARBA00023014"/>
    </source>
</evidence>
<dbReference type="SUPFAM" id="SSF159888">
    <property type="entry name" value="YdhG-like"/>
    <property type="match status" value="1"/>
</dbReference>
<dbReference type="Proteomes" id="UP000236592">
    <property type="component" value="Chromosome"/>
</dbReference>
<feature type="domain" description="YdhG-like" evidence="5">
    <location>
        <begin position="15"/>
        <end position="112"/>
    </location>
</feature>
<evidence type="ECO:0008006" key="9">
    <source>
        <dbReference type="Google" id="ProtNLM"/>
    </source>
</evidence>
<dbReference type="InterPro" id="IPR042216">
    <property type="entry name" value="MitoNEET_CISD"/>
</dbReference>
<name>A0A2I7SFM7_9FLAO</name>
<evidence type="ECO:0000313" key="7">
    <source>
        <dbReference type="EMBL" id="AUS04719.1"/>
    </source>
</evidence>
<evidence type="ECO:0000259" key="5">
    <source>
        <dbReference type="Pfam" id="PF08818"/>
    </source>
</evidence>
<protein>
    <recommendedName>
        <fullName evidence="9">YdhG-like domain-containing protein</fullName>
    </recommendedName>
</protein>
<proteinExistence type="predicted"/>
<dbReference type="Pfam" id="PF09360">
    <property type="entry name" value="zf-CDGSH"/>
    <property type="match status" value="1"/>
</dbReference>
<dbReference type="EMBL" id="CP025938">
    <property type="protein sequence ID" value="AUS04719.1"/>
    <property type="molecule type" value="Genomic_DNA"/>
</dbReference>
<evidence type="ECO:0000256" key="1">
    <source>
        <dbReference type="ARBA" id="ARBA00022714"/>
    </source>
</evidence>
<dbReference type="PIRSF" id="PIRSF021308">
    <property type="entry name" value="UCP021308"/>
    <property type="match status" value="1"/>
</dbReference>
<evidence type="ECO:0000256" key="2">
    <source>
        <dbReference type="ARBA" id="ARBA00022723"/>
    </source>
</evidence>
<keyword evidence="2" id="KW-0479">Metal-binding</keyword>
<sequence length="213" mass="24757">MNEAVQNYLDHQKTWKEALFKLRDIVLACNLEETFKWKHPCYTHQDNNVVLIHEFKDYCGLSFFKGVLLSDPENRLIQQTENMQTARQMRFTSVQEITTIEPVIKQYINEAIEKSGQKVAMKKTSDYVVPTELEAVFKENPDFKKAFYNLTPGRQRGYLLHFDQPKQSKTKTARINKNQARILDGYGLNDCTCGLSKRKPTCDGSHKQLEDSN</sequence>
<evidence type="ECO:0000313" key="8">
    <source>
        <dbReference type="Proteomes" id="UP000236592"/>
    </source>
</evidence>
<dbReference type="Pfam" id="PF13376">
    <property type="entry name" value="OmdA"/>
    <property type="match status" value="1"/>
</dbReference>
<dbReference type="InterPro" id="IPR018967">
    <property type="entry name" value="FeS-contain_CDGSH-typ"/>
</dbReference>
<accession>A0A2I7SFM7</accession>
<dbReference type="Gene3D" id="3.90.1150.200">
    <property type="match status" value="1"/>
</dbReference>
<dbReference type="RefSeq" id="WP_102994798.1">
    <property type="nucleotide sequence ID" value="NZ_CP025938.1"/>
</dbReference>
<reference evidence="8" key="1">
    <citation type="submission" date="2018-01" db="EMBL/GenBank/DDBJ databases">
        <title>Complete genome of Tamlana sp. UJ94.</title>
        <authorList>
            <person name="Jung J."/>
            <person name="Chung D."/>
            <person name="Bae S.S."/>
            <person name="Baek K."/>
        </authorList>
    </citation>
    <scope>NUCLEOTIDE SEQUENCE [LARGE SCALE GENOMIC DNA]</scope>
    <source>
        <strain evidence="8">UJ94</strain>
    </source>
</reference>
<feature type="domain" description="Iron-binding zinc finger CDGSH type" evidence="6">
    <location>
        <begin position="191"/>
        <end position="207"/>
    </location>
</feature>
<organism evidence="7 8">
    <name type="scientific">Pseudotamlana carrageenivorans</name>
    <dbReference type="NCBI Taxonomy" id="2069432"/>
    <lineage>
        <taxon>Bacteria</taxon>
        <taxon>Pseudomonadati</taxon>
        <taxon>Bacteroidota</taxon>
        <taxon>Flavobacteriia</taxon>
        <taxon>Flavobacteriales</taxon>
        <taxon>Flavobacteriaceae</taxon>
        <taxon>Pseudotamlana</taxon>
    </lineage>
</organism>
<gene>
    <name evidence="7" type="ORF">C1A40_04170</name>
</gene>
<dbReference type="AlphaFoldDB" id="A0A2I7SFM7"/>
<dbReference type="InterPro" id="IPR016786">
    <property type="entry name" value="YdeI_bac"/>
</dbReference>
<keyword evidence="4" id="KW-0411">Iron-sulfur</keyword>
<keyword evidence="1" id="KW-0001">2Fe-2S</keyword>
<keyword evidence="8" id="KW-1185">Reference proteome</keyword>
<dbReference type="OrthoDB" id="214150at2"/>
<dbReference type="InterPro" id="IPR014922">
    <property type="entry name" value="YdhG-like"/>
</dbReference>
<dbReference type="Gene3D" id="3.40.5.90">
    <property type="entry name" value="CDGSH iron-sulfur domain, mitoNEET-type"/>
    <property type="match status" value="1"/>
</dbReference>
<dbReference type="Pfam" id="PF08818">
    <property type="entry name" value="DUF1801"/>
    <property type="match status" value="1"/>
</dbReference>